<proteinExistence type="predicted"/>
<dbReference type="RefSeq" id="WP_315603265.1">
    <property type="nucleotide sequence ID" value="NZ_CP130318.1"/>
</dbReference>
<dbReference type="KEGG" id="paun:MJA45_17875"/>
<evidence type="ECO:0000313" key="2">
    <source>
        <dbReference type="Proteomes" id="UP001305702"/>
    </source>
</evidence>
<reference evidence="1 2" key="1">
    <citation type="submission" date="2022-02" db="EMBL/GenBank/DDBJ databases">
        <title>Paenibacillus sp. MBLB1776 Whole Genome Shotgun Sequencing.</title>
        <authorList>
            <person name="Hwang C.Y."/>
            <person name="Cho E.-S."/>
            <person name="Seo M.-J."/>
        </authorList>
    </citation>
    <scope>NUCLEOTIDE SEQUENCE [LARGE SCALE GENOMIC DNA]</scope>
    <source>
        <strain evidence="1 2">MBLB1776</strain>
    </source>
</reference>
<name>A0AA96RDU8_9BACL</name>
<organism evidence="1 2">
    <name type="scientific">Paenibacillus aurantius</name>
    <dbReference type="NCBI Taxonomy" id="2918900"/>
    <lineage>
        <taxon>Bacteria</taxon>
        <taxon>Bacillati</taxon>
        <taxon>Bacillota</taxon>
        <taxon>Bacilli</taxon>
        <taxon>Bacillales</taxon>
        <taxon>Paenibacillaceae</taxon>
        <taxon>Paenibacillus</taxon>
    </lineage>
</organism>
<gene>
    <name evidence="1" type="ORF">MJA45_17875</name>
</gene>
<keyword evidence="2" id="KW-1185">Reference proteome</keyword>
<dbReference type="EMBL" id="CP130318">
    <property type="protein sequence ID" value="WNQ09493.1"/>
    <property type="molecule type" value="Genomic_DNA"/>
</dbReference>
<accession>A0AA96RDU8</accession>
<dbReference type="AlphaFoldDB" id="A0AA96RDU8"/>
<protein>
    <submittedName>
        <fullName evidence="1">Uncharacterized protein</fullName>
    </submittedName>
</protein>
<evidence type="ECO:0000313" key="1">
    <source>
        <dbReference type="EMBL" id="WNQ09493.1"/>
    </source>
</evidence>
<dbReference type="Proteomes" id="UP001305702">
    <property type="component" value="Chromosome"/>
</dbReference>
<sequence>MTSSNSNSRERLIRHQVPFGSAFDYPAVLAEEAEQHGRVSMFTVPYGEGKASLILIQPGLVRVRMVGGEDKVKNVYRSMPWEERQLTISGDPFRYKQTDFIDEVTERQIDLLSFQPSSS</sequence>